<accession>A0ACA9JXS0</accession>
<organism evidence="1 2">
    <name type="scientific">Scutellospora calospora</name>
    <dbReference type="NCBI Taxonomy" id="85575"/>
    <lineage>
        <taxon>Eukaryota</taxon>
        <taxon>Fungi</taxon>
        <taxon>Fungi incertae sedis</taxon>
        <taxon>Mucoromycota</taxon>
        <taxon>Glomeromycotina</taxon>
        <taxon>Glomeromycetes</taxon>
        <taxon>Diversisporales</taxon>
        <taxon>Gigasporaceae</taxon>
        <taxon>Scutellospora</taxon>
    </lineage>
</organism>
<evidence type="ECO:0000313" key="1">
    <source>
        <dbReference type="EMBL" id="CAG8439521.1"/>
    </source>
</evidence>
<proteinExistence type="predicted"/>
<keyword evidence="2" id="KW-1185">Reference proteome</keyword>
<dbReference type="EMBL" id="CAJVPM010000254">
    <property type="protein sequence ID" value="CAG8439521.1"/>
    <property type="molecule type" value="Genomic_DNA"/>
</dbReference>
<protein>
    <submittedName>
        <fullName evidence="1">10826_t:CDS:1</fullName>
    </submittedName>
</protein>
<evidence type="ECO:0000313" key="2">
    <source>
        <dbReference type="Proteomes" id="UP000789860"/>
    </source>
</evidence>
<name>A0ACA9JXS0_9GLOM</name>
<reference evidence="1" key="1">
    <citation type="submission" date="2021-06" db="EMBL/GenBank/DDBJ databases">
        <authorList>
            <person name="Kallberg Y."/>
            <person name="Tangrot J."/>
            <person name="Rosling A."/>
        </authorList>
    </citation>
    <scope>NUCLEOTIDE SEQUENCE</scope>
    <source>
        <strain evidence="1">AU212A</strain>
    </source>
</reference>
<sequence length="464" mass="52853">MICILGFNCKENVEWLRGYVNNTYSNLFEYAKKLFNAEKKRITMINSAKHKAHKLEITQALGIQFQEVRNELKNTKKKLHQSLETIQKLNAELCSNIDSESEGTIRDENNENSNFSSTNTIQLMPSITVNGLGIKIIIKCLNCKATTEHSNKSPEIDFSTSIAVAGLVGGINREEWQSMLALVRITRQSGKSQYFAKQDKLFDGLKNEAVNLAQKVLHKVLDKLIENKQFNLEVSFDCQWNHIREAPAASVVTINEGNHNGSSSTMEHSILITIIEQISPVLKTSKIVLDVRIDGDLNSNKTLGTQKIVYKICANLKHNAKNVRAKIAKNNKWKHLESPIMKYYIQCVYAATARANDPNLLTPTEQDLFKMQTKGVIAHLQNNHDDYWNEVCWFTENPDIILPEPNLILYTKSQCEALLKDLKQYMKLTEQGLITTIRTSANEAVNRIKLKRISICTWWVQYPP</sequence>
<gene>
    <name evidence="1" type="ORF">SCALOS_LOCUS518</name>
</gene>
<dbReference type="Proteomes" id="UP000789860">
    <property type="component" value="Unassembled WGS sequence"/>
</dbReference>
<comment type="caution">
    <text evidence="1">The sequence shown here is derived from an EMBL/GenBank/DDBJ whole genome shotgun (WGS) entry which is preliminary data.</text>
</comment>